<gene>
    <name evidence="2" type="ORF">TNIN_30132</name>
</gene>
<sequence length="141" mass="15930">MAMNTDNTTDMDYQHATLPNSGNSTPERPIGPTPCARLEATKADIRRYTLIAQGFENMLTTLRQSNAQDEDIHLGKMLKKRAYYENPRKNGKLFFVSSLKATPPGSPKMETPPPHPQKKSQPTKRKDEKGVFISLPREKVF</sequence>
<comment type="caution">
    <text evidence="2">The sequence shown here is derived from an EMBL/GenBank/DDBJ whole genome shotgun (WGS) entry which is preliminary data.</text>
</comment>
<dbReference type="Proteomes" id="UP000886998">
    <property type="component" value="Unassembled WGS sequence"/>
</dbReference>
<proteinExistence type="predicted"/>
<dbReference type="AlphaFoldDB" id="A0A8X6Y0H4"/>
<name>A0A8X6Y0H4_9ARAC</name>
<protein>
    <submittedName>
        <fullName evidence="2">Uncharacterized protein</fullName>
    </submittedName>
</protein>
<feature type="region of interest" description="Disordered" evidence="1">
    <location>
        <begin position="1"/>
        <end position="35"/>
    </location>
</feature>
<dbReference type="EMBL" id="BMAV01014762">
    <property type="protein sequence ID" value="GFY63413.1"/>
    <property type="molecule type" value="Genomic_DNA"/>
</dbReference>
<feature type="compositionally biased region" description="Basic and acidic residues" evidence="1">
    <location>
        <begin position="124"/>
        <end position="141"/>
    </location>
</feature>
<organism evidence="2 3">
    <name type="scientific">Trichonephila inaurata madagascariensis</name>
    <dbReference type="NCBI Taxonomy" id="2747483"/>
    <lineage>
        <taxon>Eukaryota</taxon>
        <taxon>Metazoa</taxon>
        <taxon>Ecdysozoa</taxon>
        <taxon>Arthropoda</taxon>
        <taxon>Chelicerata</taxon>
        <taxon>Arachnida</taxon>
        <taxon>Araneae</taxon>
        <taxon>Araneomorphae</taxon>
        <taxon>Entelegynae</taxon>
        <taxon>Araneoidea</taxon>
        <taxon>Nephilidae</taxon>
        <taxon>Trichonephila</taxon>
        <taxon>Trichonephila inaurata</taxon>
    </lineage>
</organism>
<keyword evidence="3" id="KW-1185">Reference proteome</keyword>
<accession>A0A8X6Y0H4</accession>
<evidence type="ECO:0000313" key="3">
    <source>
        <dbReference type="Proteomes" id="UP000886998"/>
    </source>
</evidence>
<feature type="compositionally biased region" description="Pro residues" evidence="1">
    <location>
        <begin position="104"/>
        <end position="115"/>
    </location>
</feature>
<reference evidence="2" key="1">
    <citation type="submission" date="2020-08" db="EMBL/GenBank/DDBJ databases">
        <title>Multicomponent nature underlies the extraordinary mechanical properties of spider dragline silk.</title>
        <authorList>
            <person name="Kono N."/>
            <person name="Nakamura H."/>
            <person name="Mori M."/>
            <person name="Yoshida Y."/>
            <person name="Ohtoshi R."/>
            <person name="Malay A.D."/>
            <person name="Moran D.A.P."/>
            <person name="Tomita M."/>
            <person name="Numata K."/>
            <person name="Arakawa K."/>
        </authorList>
    </citation>
    <scope>NUCLEOTIDE SEQUENCE</scope>
</reference>
<feature type="compositionally biased region" description="Polar residues" evidence="1">
    <location>
        <begin position="1"/>
        <end position="26"/>
    </location>
</feature>
<evidence type="ECO:0000256" key="1">
    <source>
        <dbReference type="SAM" id="MobiDB-lite"/>
    </source>
</evidence>
<feature type="region of interest" description="Disordered" evidence="1">
    <location>
        <begin position="94"/>
        <end position="141"/>
    </location>
</feature>
<evidence type="ECO:0000313" key="2">
    <source>
        <dbReference type="EMBL" id="GFY63413.1"/>
    </source>
</evidence>